<evidence type="ECO:0000313" key="1">
    <source>
        <dbReference type="EMBL" id="WZW00146.1"/>
    </source>
</evidence>
<dbReference type="Proteomes" id="UP001466893">
    <property type="component" value="Chromosome"/>
</dbReference>
<organism evidence="1 2">
    <name type="scientific">Kosakonia calanthes</name>
    <dbReference type="NCBI Taxonomy" id="3139408"/>
    <lineage>
        <taxon>Bacteria</taxon>
        <taxon>Pseudomonadati</taxon>
        <taxon>Pseudomonadota</taxon>
        <taxon>Gammaproteobacteria</taxon>
        <taxon>Enterobacterales</taxon>
        <taxon>Enterobacteriaceae</taxon>
        <taxon>Kosakonia</taxon>
    </lineage>
</organism>
<keyword evidence="2" id="KW-1185">Reference proteome</keyword>
<sequence length="96" mass="10243">MNGFPTITASLTATSDAGSNGLSLTYGGKNIYAEIECTDLPFTVKSDHLDGGKAVTIQPNLTGLSIDNIKINCRRAKNVSYGFGADINMDWLLSKK</sequence>
<dbReference type="RefSeq" id="WP_342325001.1">
    <property type="nucleotide sequence ID" value="NZ_CP151800.1"/>
</dbReference>
<reference evidence="1 2" key="1">
    <citation type="submission" date="2024-04" db="EMBL/GenBank/DDBJ databases">
        <title>Kosakonia calanthae sp. nov., a halophilic bacterium isolated from leaves of Calanthe tiplacata.</title>
        <authorList>
            <person name="Wu P."/>
        </authorList>
    </citation>
    <scope>NUCLEOTIDE SEQUENCE [LARGE SCALE GENOMIC DNA]</scope>
    <source>
        <strain evidence="1 2">BYX6</strain>
    </source>
</reference>
<name>A0ABZ3BA34_9ENTR</name>
<evidence type="ECO:0000313" key="2">
    <source>
        <dbReference type="Proteomes" id="UP001466893"/>
    </source>
</evidence>
<gene>
    <name evidence="1" type="ORF">AAEY27_09820</name>
</gene>
<evidence type="ECO:0008006" key="3">
    <source>
        <dbReference type="Google" id="ProtNLM"/>
    </source>
</evidence>
<proteinExistence type="predicted"/>
<dbReference type="EMBL" id="CP151800">
    <property type="protein sequence ID" value="WZW00146.1"/>
    <property type="molecule type" value="Genomic_DNA"/>
</dbReference>
<protein>
    <recommendedName>
        <fullName evidence="3">Fimbrial protein</fullName>
    </recommendedName>
</protein>
<accession>A0ABZ3BA34</accession>